<protein>
    <submittedName>
        <fullName evidence="2">Uncharacterized protein</fullName>
    </submittedName>
</protein>
<gene>
    <name evidence="2" type="ORF">SPHINGO391_510113</name>
</gene>
<sequence length="63" mass="6834">MPLKRAKTARNHARRPGKTGKNKGGGGAGGIRTLDTLLTYTHFPGERLRPLGHRSALLWKGVC</sequence>
<reference evidence="2 3" key="1">
    <citation type="submission" date="2019-09" db="EMBL/GenBank/DDBJ databases">
        <authorList>
            <person name="Dittami M. S."/>
        </authorList>
    </citation>
    <scope>NUCLEOTIDE SEQUENCE [LARGE SCALE GENOMIC DNA]</scope>
    <source>
        <strain evidence="2">SPHINGO391</strain>
    </source>
</reference>
<evidence type="ECO:0000256" key="1">
    <source>
        <dbReference type="SAM" id="MobiDB-lite"/>
    </source>
</evidence>
<accession>A0A5E8AJ18</accession>
<evidence type="ECO:0000313" key="3">
    <source>
        <dbReference type="Proteomes" id="UP000326857"/>
    </source>
</evidence>
<dbReference type="Proteomes" id="UP000326857">
    <property type="component" value="Unassembled WGS sequence"/>
</dbReference>
<feature type="region of interest" description="Disordered" evidence="1">
    <location>
        <begin position="1"/>
        <end position="30"/>
    </location>
</feature>
<organism evidence="2 3">
    <name type="scientific">Sphingomonas aurantiaca</name>
    <dbReference type="NCBI Taxonomy" id="185949"/>
    <lineage>
        <taxon>Bacteria</taxon>
        <taxon>Pseudomonadati</taxon>
        <taxon>Pseudomonadota</taxon>
        <taxon>Alphaproteobacteria</taxon>
        <taxon>Sphingomonadales</taxon>
        <taxon>Sphingomonadaceae</taxon>
        <taxon>Sphingomonas</taxon>
    </lineage>
</organism>
<name>A0A5E8AJ18_9SPHN</name>
<dbReference type="AlphaFoldDB" id="A0A5E8AJ18"/>
<evidence type="ECO:0000313" key="2">
    <source>
        <dbReference type="EMBL" id="VVT29423.1"/>
    </source>
</evidence>
<dbReference type="EMBL" id="CABVLI010000047">
    <property type="protein sequence ID" value="VVT29423.1"/>
    <property type="molecule type" value="Genomic_DNA"/>
</dbReference>
<feature type="compositionally biased region" description="Basic residues" evidence="1">
    <location>
        <begin position="1"/>
        <end position="21"/>
    </location>
</feature>
<proteinExistence type="predicted"/>